<evidence type="ECO:0000259" key="4">
    <source>
        <dbReference type="Pfam" id="PF08545"/>
    </source>
</evidence>
<keyword evidence="1" id="KW-0808">Transferase</keyword>
<dbReference type="EMBL" id="BONX01000062">
    <property type="protein sequence ID" value="GIH00961.1"/>
    <property type="molecule type" value="Genomic_DNA"/>
</dbReference>
<reference evidence="5 6" key="1">
    <citation type="submission" date="2021-01" db="EMBL/GenBank/DDBJ databases">
        <title>Whole genome shotgun sequence of Plantactinospora mayteni NBRC 109088.</title>
        <authorList>
            <person name="Komaki H."/>
            <person name="Tamura T."/>
        </authorList>
    </citation>
    <scope>NUCLEOTIDE SEQUENCE [LARGE SCALE GENOMIC DNA]</scope>
    <source>
        <strain evidence="5 6">NBRC 109088</strain>
    </source>
</reference>
<comment type="caution">
    <text evidence="5">The sequence shown here is derived from an EMBL/GenBank/DDBJ whole genome shotgun (WGS) entry which is preliminary data.</text>
</comment>
<dbReference type="SUPFAM" id="SSF53901">
    <property type="entry name" value="Thiolase-like"/>
    <property type="match status" value="1"/>
</dbReference>
<sequence>MDNFDPQGGPTDGGWMTDSNAGYRYTNTAMLSVTALEAPVIVTSEQIDEELSDTFRRLRLRRGMLQRIAGIRERRWWPEGFSFADAAAMAGAKALSEAGVDARDVGLLVNTSVSRAHLEPSTAVAIHHSLGLPQSALNFDIANACLGFVNGIQVAANMIDAGQIRYALVVAGESSRQAQQATIDRLRRPETTREDVRDQFATLTLGSGAAAMVLAAADEHTDGHRLVGGVSRAATQHHQLCVGDDTTMRTDAKGLLDAGLELAEATWAHVGPWDWQNMDLYVMHQVSVAHTQGVVDRLGLDPARVPVTFPLLGNIGPASLPLTLAHHADSLNSGDRVLCMGVGSGLNTCALEIVW</sequence>
<evidence type="ECO:0000313" key="6">
    <source>
        <dbReference type="Proteomes" id="UP000621500"/>
    </source>
</evidence>
<dbReference type="Pfam" id="PF08545">
    <property type="entry name" value="ACP_syn_III"/>
    <property type="match status" value="1"/>
</dbReference>
<feature type="domain" description="Beta-ketoacyl-[acyl-carrier-protein] synthase III C-terminal" evidence="3">
    <location>
        <begin position="274"/>
        <end position="353"/>
    </location>
</feature>
<proteinExistence type="predicted"/>
<name>A0ABQ4F223_9ACTN</name>
<evidence type="ECO:0000313" key="5">
    <source>
        <dbReference type="EMBL" id="GIH00961.1"/>
    </source>
</evidence>
<evidence type="ECO:0000259" key="3">
    <source>
        <dbReference type="Pfam" id="PF08541"/>
    </source>
</evidence>
<accession>A0ABQ4F223</accession>
<keyword evidence="2" id="KW-0012">Acyltransferase</keyword>
<feature type="domain" description="Beta-ketoacyl-[acyl-carrier-protein] synthase III N-terminal" evidence="4">
    <location>
        <begin position="139"/>
        <end position="220"/>
    </location>
</feature>
<dbReference type="InterPro" id="IPR013747">
    <property type="entry name" value="ACP_syn_III_C"/>
</dbReference>
<dbReference type="NCBIfam" id="NF006720">
    <property type="entry name" value="PRK09258.1"/>
    <property type="match status" value="1"/>
</dbReference>
<dbReference type="Proteomes" id="UP000621500">
    <property type="component" value="Unassembled WGS sequence"/>
</dbReference>
<dbReference type="InterPro" id="IPR016039">
    <property type="entry name" value="Thiolase-like"/>
</dbReference>
<dbReference type="Pfam" id="PF08541">
    <property type="entry name" value="ACP_syn_III_C"/>
    <property type="match status" value="1"/>
</dbReference>
<dbReference type="InterPro" id="IPR013751">
    <property type="entry name" value="ACP_syn_III_N"/>
</dbReference>
<gene>
    <name evidence="5" type="ORF">Pma05_75330</name>
</gene>
<dbReference type="PANTHER" id="PTHR34069:SF3">
    <property type="entry name" value="ACYL-COA:ACYL-COA ALKYLTRANSFERASE"/>
    <property type="match status" value="1"/>
</dbReference>
<protein>
    <submittedName>
        <fullName evidence="5">3-oxoacyl-ACP synthase III</fullName>
    </submittedName>
</protein>
<evidence type="ECO:0000256" key="2">
    <source>
        <dbReference type="ARBA" id="ARBA00023315"/>
    </source>
</evidence>
<dbReference type="Gene3D" id="3.40.47.10">
    <property type="match status" value="2"/>
</dbReference>
<keyword evidence="6" id="KW-1185">Reference proteome</keyword>
<dbReference type="PANTHER" id="PTHR34069">
    <property type="entry name" value="3-OXOACYL-[ACYL-CARRIER-PROTEIN] SYNTHASE 3"/>
    <property type="match status" value="1"/>
</dbReference>
<organism evidence="5 6">
    <name type="scientific">Plantactinospora mayteni</name>
    <dbReference type="NCBI Taxonomy" id="566021"/>
    <lineage>
        <taxon>Bacteria</taxon>
        <taxon>Bacillati</taxon>
        <taxon>Actinomycetota</taxon>
        <taxon>Actinomycetes</taxon>
        <taxon>Micromonosporales</taxon>
        <taxon>Micromonosporaceae</taxon>
        <taxon>Plantactinospora</taxon>
    </lineage>
</organism>
<evidence type="ECO:0000256" key="1">
    <source>
        <dbReference type="ARBA" id="ARBA00022679"/>
    </source>
</evidence>